<dbReference type="EMBL" id="JANAVB010017195">
    <property type="protein sequence ID" value="KAJ6830917.1"/>
    <property type="molecule type" value="Genomic_DNA"/>
</dbReference>
<keyword evidence="4 12" id="KW-1133">Transmembrane helix</keyword>
<feature type="domain" description="NAC" evidence="13">
    <location>
        <begin position="9"/>
        <end position="162"/>
    </location>
</feature>
<keyword evidence="6" id="KW-0238">DNA-binding</keyword>
<dbReference type="InterPro" id="IPR003441">
    <property type="entry name" value="NAC-dom"/>
</dbReference>
<evidence type="ECO:0000256" key="10">
    <source>
        <dbReference type="ARBA" id="ARBA00023242"/>
    </source>
</evidence>
<evidence type="ECO:0000256" key="4">
    <source>
        <dbReference type="ARBA" id="ARBA00022989"/>
    </source>
</evidence>
<evidence type="ECO:0000256" key="2">
    <source>
        <dbReference type="ARBA" id="ARBA00004167"/>
    </source>
</evidence>
<comment type="caution">
    <text evidence="14">The sequence shown here is derived from an EMBL/GenBank/DDBJ whole genome shotgun (WGS) entry which is preliminary data.</text>
</comment>
<feature type="region of interest" description="Disordered" evidence="11">
    <location>
        <begin position="513"/>
        <end position="556"/>
    </location>
</feature>
<dbReference type="SUPFAM" id="SSF101941">
    <property type="entry name" value="NAC domain"/>
    <property type="match status" value="1"/>
</dbReference>
<keyword evidence="3 12" id="KW-0812">Transmembrane</keyword>
<evidence type="ECO:0000313" key="14">
    <source>
        <dbReference type="EMBL" id="KAJ6830917.1"/>
    </source>
</evidence>
<name>A0AAX6GRH6_IRIPA</name>
<keyword evidence="15" id="KW-1185">Reference proteome</keyword>
<protein>
    <submittedName>
        <fullName evidence="14">NAC domain-containing protein 62-like</fullName>
    </submittedName>
</protein>
<evidence type="ECO:0000256" key="11">
    <source>
        <dbReference type="SAM" id="MobiDB-lite"/>
    </source>
</evidence>
<keyword evidence="7 12" id="KW-0472">Membrane</keyword>
<proteinExistence type="predicted"/>
<evidence type="ECO:0000259" key="13">
    <source>
        <dbReference type="PROSITE" id="PS51005"/>
    </source>
</evidence>
<feature type="compositionally biased region" description="Polar residues" evidence="11">
    <location>
        <begin position="182"/>
        <end position="195"/>
    </location>
</feature>
<dbReference type="GO" id="GO:0005634">
    <property type="term" value="C:nucleus"/>
    <property type="evidence" value="ECO:0007669"/>
    <property type="project" value="UniProtKB-SubCell"/>
</dbReference>
<comment type="subcellular location">
    <subcellularLocation>
        <location evidence="2">Membrane</location>
        <topology evidence="2">Single-pass membrane protein</topology>
    </subcellularLocation>
    <subcellularLocation>
        <location evidence="1">Nucleus</location>
    </subcellularLocation>
</comment>
<evidence type="ECO:0000313" key="15">
    <source>
        <dbReference type="Proteomes" id="UP001140949"/>
    </source>
</evidence>
<dbReference type="GO" id="GO:0016020">
    <property type="term" value="C:membrane"/>
    <property type="evidence" value="ECO:0007669"/>
    <property type="project" value="UniProtKB-SubCell"/>
</dbReference>
<dbReference type="InterPro" id="IPR036093">
    <property type="entry name" value="NAC_dom_sf"/>
</dbReference>
<dbReference type="Pfam" id="PF02365">
    <property type="entry name" value="NAM"/>
    <property type="match status" value="1"/>
</dbReference>
<evidence type="ECO:0000256" key="8">
    <source>
        <dbReference type="ARBA" id="ARBA00023159"/>
    </source>
</evidence>
<accession>A0AAX6GRH6</accession>
<evidence type="ECO:0000256" key="1">
    <source>
        <dbReference type="ARBA" id="ARBA00004123"/>
    </source>
</evidence>
<reference evidence="14" key="1">
    <citation type="journal article" date="2023" name="GigaByte">
        <title>Genome assembly of the bearded iris, Iris pallida Lam.</title>
        <authorList>
            <person name="Bruccoleri R.E."/>
            <person name="Oakeley E.J."/>
            <person name="Faust A.M.E."/>
            <person name="Altorfer M."/>
            <person name="Dessus-Babus S."/>
            <person name="Burckhardt D."/>
            <person name="Oertli M."/>
            <person name="Naumann U."/>
            <person name="Petersen F."/>
            <person name="Wong J."/>
        </authorList>
    </citation>
    <scope>NUCLEOTIDE SEQUENCE</scope>
    <source>
        <strain evidence="14">GSM-AAB239-AS_SAM_17_03QT</strain>
    </source>
</reference>
<keyword evidence="10" id="KW-0539">Nucleus</keyword>
<dbReference type="GO" id="GO:0006355">
    <property type="term" value="P:regulation of DNA-templated transcription"/>
    <property type="evidence" value="ECO:0007669"/>
    <property type="project" value="InterPro"/>
</dbReference>
<feature type="compositionally biased region" description="Acidic residues" evidence="11">
    <location>
        <begin position="516"/>
        <end position="530"/>
    </location>
</feature>
<dbReference type="AlphaFoldDB" id="A0AAX6GRH6"/>
<dbReference type="PROSITE" id="PS51005">
    <property type="entry name" value="NAC"/>
    <property type="match status" value="1"/>
</dbReference>
<feature type="region of interest" description="Disordered" evidence="11">
    <location>
        <begin position="443"/>
        <end position="484"/>
    </location>
</feature>
<dbReference type="PANTHER" id="PTHR31744">
    <property type="entry name" value="PROTEIN CUP-SHAPED COTYLEDON 2-RELATED"/>
    <property type="match status" value="1"/>
</dbReference>
<evidence type="ECO:0000256" key="7">
    <source>
        <dbReference type="ARBA" id="ARBA00023136"/>
    </source>
</evidence>
<evidence type="ECO:0000256" key="5">
    <source>
        <dbReference type="ARBA" id="ARBA00023015"/>
    </source>
</evidence>
<reference evidence="14" key="2">
    <citation type="submission" date="2023-04" db="EMBL/GenBank/DDBJ databases">
        <authorList>
            <person name="Bruccoleri R.E."/>
            <person name="Oakeley E.J."/>
            <person name="Faust A.-M."/>
            <person name="Dessus-Babus S."/>
            <person name="Altorfer M."/>
            <person name="Burckhardt D."/>
            <person name="Oertli M."/>
            <person name="Naumann U."/>
            <person name="Petersen F."/>
            <person name="Wong J."/>
        </authorList>
    </citation>
    <scope>NUCLEOTIDE SEQUENCE</scope>
    <source>
        <strain evidence="14">GSM-AAB239-AS_SAM_17_03QT</strain>
        <tissue evidence="14">Leaf</tissue>
    </source>
</reference>
<keyword evidence="5" id="KW-0805">Transcription regulation</keyword>
<feature type="compositionally biased region" description="Basic and acidic residues" evidence="11">
    <location>
        <begin position="531"/>
        <end position="540"/>
    </location>
</feature>
<evidence type="ECO:0000256" key="6">
    <source>
        <dbReference type="ARBA" id="ARBA00023125"/>
    </source>
</evidence>
<evidence type="ECO:0000256" key="9">
    <source>
        <dbReference type="ARBA" id="ARBA00023163"/>
    </source>
</evidence>
<feature type="transmembrane region" description="Helical" evidence="12">
    <location>
        <begin position="691"/>
        <end position="710"/>
    </location>
</feature>
<dbReference type="FunFam" id="2.170.150.80:FF:000002">
    <property type="entry name" value="Nac domain-containing protein 86"/>
    <property type="match status" value="1"/>
</dbReference>
<sequence>MAVVPLEALPLGFRFHPTDEELVNHYLKRKINGEIRADVEVIPEIDVCKCEPWDVPDRSLIKSEDPEWFFFSPKDRKYPNGHRSNRATEAGYWKATGKDRIIHSKGRAGPGVIGMKKTLVFHRGRAPKGVRTSWIMHEYRATEPEFESGELGGYLLYRLFRKADEQSPSSNGDEIERGSLSPIPSKSSPDYTQQEGEAVEQLDTSIAATPISQIPPVTDLQEQQPLSTTIEKQSAGITRLLADKAHCSSLKAEASGSTHVALDVKLEHTAKTGGNMVDPLLEVLERFCDPQNEPKDSAGFPNVTSPILPYSEYPFFGNTDQESHMGFGQADYAKQDSMNDFLNSILSNHGEYCSGGLAVQQTSTTEAMHSRSSSELDTEEGLVQGIMGFGRPGWCYAGTSTYSFPEFSTSVLCGNSVPYNSTGPDKNLVESGAEPLQELHKSMDESTGRKNVFGDGVGPDGTGVELRARSNQRPSVGHLPAQQGSAKRRIILMSSVRAAAFYSKECFSGTDKENYEDMEEAVEVGDDESSSTEREFGSEKEDQESSSSTDDGENVELDDIFKGRESAECMIPCKNDVTALADADEASHFQFSQKSKLLPLRKMGKGYYAETSKESRLALAVAEKVSHAEFSDEFERPIALAVTERAPHAGISDEFERKLRLRIEHASEIIEPERPTGVPTLVIKRWRLDEAVGYNIGVVVPLAIFLLVYVGMWSWGRSGSVWIAGGSQ</sequence>
<dbReference type="GO" id="GO:0000976">
    <property type="term" value="F:transcription cis-regulatory region binding"/>
    <property type="evidence" value="ECO:0007669"/>
    <property type="project" value="UniProtKB-ARBA"/>
</dbReference>
<keyword evidence="9" id="KW-0804">Transcription</keyword>
<evidence type="ECO:0000256" key="12">
    <source>
        <dbReference type="SAM" id="Phobius"/>
    </source>
</evidence>
<dbReference type="Proteomes" id="UP001140949">
    <property type="component" value="Unassembled WGS sequence"/>
</dbReference>
<organism evidence="14 15">
    <name type="scientific">Iris pallida</name>
    <name type="common">Sweet iris</name>
    <dbReference type="NCBI Taxonomy" id="29817"/>
    <lineage>
        <taxon>Eukaryota</taxon>
        <taxon>Viridiplantae</taxon>
        <taxon>Streptophyta</taxon>
        <taxon>Embryophyta</taxon>
        <taxon>Tracheophyta</taxon>
        <taxon>Spermatophyta</taxon>
        <taxon>Magnoliopsida</taxon>
        <taxon>Liliopsida</taxon>
        <taxon>Asparagales</taxon>
        <taxon>Iridaceae</taxon>
        <taxon>Iridoideae</taxon>
        <taxon>Irideae</taxon>
        <taxon>Iris</taxon>
    </lineage>
</organism>
<dbReference type="Gene3D" id="2.170.150.80">
    <property type="entry name" value="NAC domain"/>
    <property type="match status" value="1"/>
</dbReference>
<dbReference type="PANTHER" id="PTHR31744:SF216">
    <property type="entry name" value="NAC TRANSCRIPTION FACTOR"/>
    <property type="match status" value="1"/>
</dbReference>
<feature type="region of interest" description="Disordered" evidence="11">
    <location>
        <begin position="166"/>
        <end position="199"/>
    </location>
</feature>
<evidence type="ECO:0000256" key="3">
    <source>
        <dbReference type="ARBA" id="ARBA00022692"/>
    </source>
</evidence>
<keyword evidence="8" id="KW-0010">Activator</keyword>
<gene>
    <name evidence="14" type="ORF">M6B38_352095</name>
</gene>